<keyword evidence="1" id="KW-0808">Transferase</keyword>
<dbReference type="Pfam" id="PF13671">
    <property type="entry name" value="AAA_33"/>
    <property type="match status" value="1"/>
</dbReference>
<protein>
    <submittedName>
        <fullName evidence="1">Predicted kinase</fullName>
    </submittedName>
</protein>
<dbReference type="Proteomes" id="UP000198226">
    <property type="component" value="Chromosome I"/>
</dbReference>
<dbReference type="InterPro" id="IPR027417">
    <property type="entry name" value="P-loop_NTPase"/>
</dbReference>
<evidence type="ECO:0000313" key="2">
    <source>
        <dbReference type="Proteomes" id="UP000198226"/>
    </source>
</evidence>
<proteinExistence type="predicted"/>
<dbReference type="EMBL" id="LT607752">
    <property type="protein sequence ID" value="SCG74935.1"/>
    <property type="molecule type" value="Genomic_DNA"/>
</dbReference>
<organism evidence="1 2">
    <name type="scientific">Micromonospora rifamycinica</name>
    <dbReference type="NCBI Taxonomy" id="291594"/>
    <lineage>
        <taxon>Bacteria</taxon>
        <taxon>Bacillati</taxon>
        <taxon>Actinomycetota</taxon>
        <taxon>Actinomycetes</taxon>
        <taxon>Micromonosporales</taxon>
        <taxon>Micromonosporaceae</taxon>
        <taxon>Micromonospora</taxon>
    </lineage>
</organism>
<dbReference type="GO" id="GO:0016301">
    <property type="term" value="F:kinase activity"/>
    <property type="evidence" value="ECO:0007669"/>
    <property type="project" value="UniProtKB-KW"/>
</dbReference>
<reference evidence="2" key="1">
    <citation type="submission" date="2016-06" db="EMBL/GenBank/DDBJ databases">
        <authorList>
            <person name="Varghese N."/>
            <person name="Submissions Spin"/>
        </authorList>
    </citation>
    <scope>NUCLEOTIDE SEQUENCE [LARGE SCALE GENOMIC DNA]</scope>
    <source>
        <strain evidence="2">DSM 44983</strain>
    </source>
</reference>
<gene>
    <name evidence="1" type="ORF">GA0070623_3946</name>
</gene>
<dbReference type="Gene3D" id="3.40.50.300">
    <property type="entry name" value="P-loop containing nucleotide triphosphate hydrolases"/>
    <property type="match status" value="1"/>
</dbReference>
<dbReference type="SUPFAM" id="SSF52540">
    <property type="entry name" value="P-loop containing nucleoside triphosphate hydrolases"/>
    <property type="match status" value="1"/>
</dbReference>
<accession>A0A1C5JWI6</accession>
<keyword evidence="1" id="KW-0418">Kinase</keyword>
<sequence length="209" mass="23045">MTGAGATGPPAFYRLHRIEVRMTRLIHLNGPPGIGKSTLSALYADRHPGALNLDVDTIHHLVGGWRDEQTDTWPAVWSLVRGMAAVHLAGGHDVVLPQYLATSDEIDGLERIAREHGAGFHEIVLADERETTIERFHRRARDSDDAWIRHHHRLVERAGGSTVLGIMYDDLMEVVRLRPGAVLVPSVVDEVQATYASLVEALGSTGFDR</sequence>
<keyword evidence="2" id="KW-1185">Reference proteome</keyword>
<name>A0A1C5JWI6_9ACTN</name>
<dbReference type="AlphaFoldDB" id="A0A1C5JWI6"/>
<evidence type="ECO:0000313" key="1">
    <source>
        <dbReference type="EMBL" id="SCG74935.1"/>
    </source>
</evidence>